<evidence type="ECO:0000313" key="1">
    <source>
        <dbReference type="EMBL" id="EFA83369.1"/>
    </source>
</evidence>
<dbReference type="Proteomes" id="UP000001396">
    <property type="component" value="Unassembled WGS sequence"/>
</dbReference>
<organism evidence="1 2">
    <name type="scientific">Heterostelium pallidum (strain ATCC 26659 / Pp 5 / PN500)</name>
    <name type="common">Cellular slime mold</name>
    <name type="synonym">Polysphondylium pallidum</name>
    <dbReference type="NCBI Taxonomy" id="670386"/>
    <lineage>
        <taxon>Eukaryota</taxon>
        <taxon>Amoebozoa</taxon>
        <taxon>Evosea</taxon>
        <taxon>Eumycetozoa</taxon>
        <taxon>Dictyostelia</taxon>
        <taxon>Acytosteliales</taxon>
        <taxon>Acytosteliaceae</taxon>
        <taxon>Heterostelium</taxon>
    </lineage>
</organism>
<dbReference type="EMBL" id="ADBJ01000017">
    <property type="protein sequence ID" value="EFA83369.1"/>
    <property type="molecule type" value="Genomic_DNA"/>
</dbReference>
<name>D3B671_HETP5</name>
<comment type="caution">
    <text evidence="1">The sequence shown here is derived from an EMBL/GenBank/DDBJ whole genome shotgun (WGS) entry which is preliminary data.</text>
</comment>
<dbReference type="RefSeq" id="XP_020435486.1">
    <property type="nucleotide sequence ID" value="XM_020575072.1"/>
</dbReference>
<sequence length="269" mass="30082">MALTPCDTNSSSSSSSWNQNNNIDFSLLAEYIMERAFTLKSLTLSVNTSCRDNNQSHIVHFYNDILSSKPLLSRLEHLKTLFLNWDYQYQSFNASKASDFGTGTKRSTSPKLLSSELLSYLSTNNTLTRLGSFIPVSNQIVDSGVLSKSNIKLLSISLNESSFDYQDNNHHHNNNPLQFNNNLERLSIEFDIQLSTTATTTTTTTMESTSSSSSCCSPLEIILDPLIQSNWLHSLKNLTHLELQYPPPSILSEVATALLNSLQKIILIF</sequence>
<evidence type="ECO:0000313" key="2">
    <source>
        <dbReference type="Proteomes" id="UP000001396"/>
    </source>
</evidence>
<reference evidence="1 2" key="1">
    <citation type="journal article" date="2011" name="Genome Res.">
        <title>Phylogeny-wide analysis of social amoeba genomes highlights ancient origins for complex intercellular communication.</title>
        <authorList>
            <person name="Heidel A.J."/>
            <person name="Lawal H.M."/>
            <person name="Felder M."/>
            <person name="Schilde C."/>
            <person name="Helps N.R."/>
            <person name="Tunggal B."/>
            <person name="Rivero F."/>
            <person name="John U."/>
            <person name="Schleicher M."/>
            <person name="Eichinger L."/>
            <person name="Platzer M."/>
            <person name="Noegel A.A."/>
            <person name="Schaap P."/>
            <person name="Gloeckner G."/>
        </authorList>
    </citation>
    <scope>NUCLEOTIDE SEQUENCE [LARGE SCALE GENOMIC DNA]</scope>
    <source>
        <strain evidence="2">ATCC 26659 / Pp 5 / PN500</strain>
    </source>
</reference>
<gene>
    <name evidence="1" type="ORF">PPL_04162</name>
</gene>
<dbReference type="GeneID" id="31359649"/>
<accession>D3B671</accession>
<keyword evidence="2" id="KW-1185">Reference proteome</keyword>
<dbReference type="AlphaFoldDB" id="D3B671"/>
<protein>
    <submittedName>
        <fullName evidence="1">Uncharacterized protein</fullName>
    </submittedName>
</protein>
<proteinExistence type="predicted"/>
<dbReference type="InParanoid" id="D3B671"/>